<dbReference type="GeneID" id="108566285"/>
<feature type="region of interest" description="Disordered" evidence="8">
    <location>
        <begin position="159"/>
        <end position="197"/>
    </location>
</feature>
<evidence type="ECO:0000313" key="11">
    <source>
        <dbReference type="RefSeq" id="XP_017781582.1"/>
    </source>
</evidence>
<evidence type="ECO:0000313" key="10">
    <source>
        <dbReference type="Proteomes" id="UP000695000"/>
    </source>
</evidence>
<sequence>MFRTIIRRSSVRLNATRTIAIECPKRAPIPNHKNVSFVLSQKLKSEPWLGFGQMRHCSSLPSHTRVTLPALSPTMEEGTLISWEKKEGDKLNEGDLLAEIETDKATMAFETPEEGYLAKILVPAGTKGVPIGKLVCIIVENESDLAAFKDYKDDGKAAAAAKSESAPPPTASSPTPAPPMPAPSVPSPPPPPVTTGRVYASPMAKRLAEKQNIRLQGKGTGLFDSITSSDLERLAASAAPIGAPTPSSTPPPVSMGGSPAAAYTDIAVTNMRSVIAKRLLQSKTTIPHYYLTVEVQVDKVMSLRKKFNEKLEKTGGKVSINDFVIKATAMASKKVPDANSAWHDTFIRKYKNVDISVAVSTETGLITPIVFEANNKGVADIGADMKKLANKAREGKLLPQEFQGGTISVSNLGMFGVDQFAAIINPPQSAILAASSVNSKLVIDDKSEKGFREVKVMNVTLCCDHRVIDGAAGAKWLQAFKEYIEDPEMMIL</sequence>
<evidence type="ECO:0000256" key="2">
    <source>
        <dbReference type="ARBA" id="ARBA00007317"/>
    </source>
</evidence>
<gene>
    <name evidence="11" type="primary">LOC108566285</name>
</gene>
<feature type="compositionally biased region" description="Pro residues" evidence="8">
    <location>
        <begin position="166"/>
        <end position="193"/>
    </location>
</feature>
<keyword evidence="4" id="KW-0450">Lipoyl</keyword>
<dbReference type="Proteomes" id="UP000695000">
    <property type="component" value="Unplaced"/>
</dbReference>
<evidence type="ECO:0000256" key="5">
    <source>
        <dbReference type="ARBA" id="ARBA00022946"/>
    </source>
</evidence>
<evidence type="ECO:0000256" key="8">
    <source>
        <dbReference type="SAM" id="MobiDB-lite"/>
    </source>
</evidence>
<evidence type="ECO:0000256" key="6">
    <source>
        <dbReference type="ARBA" id="ARBA00023315"/>
    </source>
</evidence>
<reference evidence="11" key="1">
    <citation type="submission" date="2025-08" db="UniProtKB">
        <authorList>
            <consortium name="RefSeq"/>
        </authorList>
    </citation>
    <scope>IDENTIFICATION</scope>
    <source>
        <tissue evidence="11">Whole Larva</tissue>
    </source>
</reference>
<dbReference type="RefSeq" id="XP_017781582.1">
    <property type="nucleotide sequence ID" value="XM_017926093.1"/>
</dbReference>
<name>A0ABM1N432_NICVS</name>
<dbReference type="SUPFAM" id="SSF52777">
    <property type="entry name" value="CoA-dependent acyltransferases"/>
    <property type="match status" value="1"/>
</dbReference>
<keyword evidence="11" id="KW-0670">Pyruvate</keyword>
<comment type="similarity">
    <text evidence="2">Belongs to the 2-oxoacid dehydrogenase family.</text>
</comment>
<dbReference type="PANTHER" id="PTHR23151">
    <property type="entry name" value="DIHYDROLIPOAMIDE ACETYL/SUCCINYL-TRANSFERASE-RELATED"/>
    <property type="match status" value="1"/>
</dbReference>
<keyword evidence="6" id="KW-0808">Transferase</keyword>
<dbReference type="InterPro" id="IPR001078">
    <property type="entry name" value="2-oxoacid_DH_actylTfrase"/>
</dbReference>
<dbReference type="InterPro" id="IPR023213">
    <property type="entry name" value="CAT-like_dom_sf"/>
</dbReference>
<evidence type="ECO:0000256" key="4">
    <source>
        <dbReference type="ARBA" id="ARBA00022823"/>
    </source>
</evidence>
<keyword evidence="6" id="KW-0012">Acyltransferase</keyword>
<evidence type="ECO:0000259" key="9">
    <source>
        <dbReference type="PROSITE" id="PS50968"/>
    </source>
</evidence>
<dbReference type="Pfam" id="PF00198">
    <property type="entry name" value="2-oxoacid_dh"/>
    <property type="match status" value="1"/>
</dbReference>
<dbReference type="InterPro" id="IPR006257">
    <property type="entry name" value="LAT1"/>
</dbReference>
<dbReference type="InterPro" id="IPR000089">
    <property type="entry name" value="Biotin_lipoyl"/>
</dbReference>
<organism evidence="10 11">
    <name type="scientific">Nicrophorus vespilloides</name>
    <name type="common">Boreal carrion beetle</name>
    <dbReference type="NCBI Taxonomy" id="110193"/>
    <lineage>
        <taxon>Eukaryota</taxon>
        <taxon>Metazoa</taxon>
        <taxon>Ecdysozoa</taxon>
        <taxon>Arthropoda</taxon>
        <taxon>Hexapoda</taxon>
        <taxon>Insecta</taxon>
        <taxon>Pterygota</taxon>
        <taxon>Neoptera</taxon>
        <taxon>Endopterygota</taxon>
        <taxon>Coleoptera</taxon>
        <taxon>Polyphaga</taxon>
        <taxon>Staphyliniformia</taxon>
        <taxon>Silphidae</taxon>
        <taxon>Nicrophorinae</taxon>
        <taxon>Nicrophorus</taxon>
    </lineage>
</organism>
<dbReference type="Gene3D" id="3.30.559.10">
    <property type="entry name" value="Chloramphenicol acetyltransferase-like domain"/>
    <property type="match status" value="1"/>
</dbReference>
<dbReference type="EC" id="2.3.1.12" evidence="3"/>
<protein>
    <recommendedName>
        <fullName evidence="3">dihydrolipoyllysine-residue acetyltransferase</fullName>
        <ecNumber evidence="3">2.3.1.12</ecNumber>
    </recommendedName>
    <alternativeName>
        <fullName evidence="7">Pyruvate dehydrogenase complex component E2</fullName>
    </alternativeName>
</protein>
<evidence type="ECO:0000256" key="3">
    <source>
        <dbReference type="ARBA" id="ARBA00013114"/>
    </source>
</evidence>
<dbReference type="PROSITE" id="PS00189">
    <property type="entry name" value="LIPOYL"/>
    <property type="match status" value="1"/>
</dbReference>
<dbReference type="PANTHER" id="PTHR23151:SF90">
    <property type="entry name" value="DIHYDROLIPOYLLYSINE-RESIDUE ACETYLTRANSFERASE COMPONENT OF PYRUVATE DEHYDROGENASE COMPLEX, MITOCHONDRIAL-RELATED"/>
    <property type="match status" value="1"/>
</dbReference>
<dbReference type="Pfam" id="PF00364">
    <property type="entry name" value="Biotin_lipoyl"/>
    <property type="match status" value="1"/>
</dbReference>
<comment type="cofactor">
    <cofactor evidence="1">
        <name>(R)-lipoate</name>
        <dbReference type="ChEBI" id="CHEBI:83088"/>
    </cofactor>
</comment>
<dbReference type="CDD" id="cd06849">
    <property type="entry name" value="lipoyl_domain"/>
    <property type="match status" value="1"/>
</dbReference>
<dbReference type="NCBIfam" id="TIGR01349">
    <property type="entry name" value="PDHac_trf_mito"/>
    <property type="match status" value="1"/>
</dbReference>
<dbReference type="PROSITE" id="PS50968">
    <property type="entry name" value="BIOTINYL_LIPOYL"/>
    <property type="match status" value="1"/>
</dbReference>
<dbReference type="SUPFAM" id="SSF51230">
    <property type="entry name" value="Single hybrid motif"/>
    <property type="match status" value="1"/>
</dbReference>
<keyword evidence="10" id="KW-1185">Reference proteome</keyword>
<evidence type="ECO:0000256" key="7">
    <source>
        <dbReference type="ARBA" id="ARBA00032943"/>
    </source>
</evidence>
<feature type="domain" description="Lipoyl-binding" evidence="9">
    <location>
        <begin position="63"/>
        <end position="139"/>
    </location>
</feature>
<accession>A0ABM1N432</accession>
<keyword evidence="5" id="KW-0809">Transit peptide</keyword>
<dbReference type="InterPro" id="IPR003016">
    <property type="entry name" value="2-oxoA_DH_lipoyl-BS"/>
</dbReference>
<dbReference type="InterPro" id="IPR036625">
    <property type="entry name" value="E3-bd_dom_sf"/>
</dbReference>
<dbReference type="Gene3D" id="4.10.320.10">
    <property type="entry name" value="E3-binding domain"/>
    <property type="match status" value="1"/>
</dbReference>
<dbReference type="Gene3D" id="2.40.50.100">
    <property type="match status" value="1"/>
</dbReference>
<dbReference type="InterPro" id="IPR045257">
    <property type="entry name" value="E2/Pdx1"/>
</dbReference>
<proteinExistence type="inferred from homology"/>
<dbReference type="InterPro" id="IPR011053">
    <property type="entry name" value="Single_hybrid_motif"/>
</dbReference>
<evidence type="ECO:0000256" key="1">
    <source>
        <dbReference type="ARBA" id="ARBA00001938"/>
    </source>
</evidence>